<gene>
    <name evidence="10" type="primary">LOC110781879</name>
</gene>
<evidence type="ECO:0000313" key="10">
    <source>
        <dbReference type="RefSeq" id="XP_021841623.2"/>
    </source>
</evidence>
<name>A0A9R0I349_SPIOL</name>
<dbReference type="InterPro" id="IPR003613">
    <property type="entry name" value="Ubox_domain"/>
</dbReference>
<dbReference type="PANTHER" id="PTHR23315">
    <property type="entry name" value="U BOX DOMAIN-CONTAINING"/>
    <property type="match status" value="1"/>
</dbReference>
<evidence type="ECO:0000313" key="9">
    <source>
        <dbReference type="Proteomes" id="UP000813463"/>
    </source>
</evidence>
<keyword evidence="5" id="KW-0677">Repeat</keyword>
<sequence>MDKPFQPLPMFAGFPPIEPLIASLITISDEISSISNLPPVQVKNILVLTRRIRLLSPLFTEMQELKIPLVPSAILCFTELLSLMVRAKLLIQGCTESSYLWSLIQTEVLSKEFNAIVKEISRALDILLPLQMMNISIDVKEQVELLCKLGKRVDLVVDPKELERRKEVLQIIATSKENNDKGNGVIDVARAREILSSIGLRSSVDFSEEISKLKAEATNQGGTGGPIVVSRIHNIISLLSYLRSMVFSFEENEITLELLKQKIVKENLTAPASSSSRAMLTDVPNEFRCPISHEIMREPVTVATGHTYDRDSISKWVNSGHRTCPKSGWKLTHMALIPNYNLKSMIHQWHQDNNIPFNEFTPCSSVLHRSNKREDIGHSAVRLTSEYLVGKLATASPEMQCRAAYEIRLLAKSSMDNRKIIAEAGAIPFLVNSLSSHEPAMQENAVTALLNLSIHSDNKILIMEAAALQRILLVLETGKTMAAKGNAAAAISSLSIIDDYKASIGVQPRVVAALISLLQEGTTTAKRDAATALTNLAVYNPIQRTVVYEGAVPLLIGILTDEKAGITDDALALLTLLSGCSEGMEEITRTRSKDLVTLLVDLLKFGSQRGKENSVSLLLALNKDGAELVRHLDHQSFSLLRRLGAKGSPEARERANLLLRLLIKCCSNPANL</sequence>
<protein>
    <recommendedName>
        <fullName evidence="3">RING-type E3 ubiquitin transferase</fullName>
        <ecNumber evidence="3">2.3.2.27</ecNumber>
    </recommendedName>
</protein>
<accession>A0A9R0I349</accession>
<dbReference type="CDD" id="cd16664">
    <property type="entry name" value="RING-Ubox_PUB"/>
    <property type="match status" value="1"/>
</dbReference>
<comment type="pathway">
    <text evidence="2">Protein modification; protein ubiquitination.</text>
</comment>
<keyword evidence="9" id="KW-1185">Reference proteome</keyword>
<dbReference type="SUPFAM" id="SSF48371">
    <property type="entry name" value="ARM repeat"/>
    <property type="match status" value="1"/>
</dbReference>
<evidence type="ECO:0000259" key="8">
    <source>
        <dbReference type="PROSITE" id="PS51698"/>
    </source>
</evidence>
<evidence type="ECO:0000256" key="7">
    <source>
        <dbReference type="PROSITE-ProRule" id="PRU00259"/>
    </source>
</evidence>
<evidence type="ECO:0000256" key="3">
    <source>
        <dbReference type="ARBA" id="ARBA00012483"/>
    </source>
</evidence>
<comment type="catalytic activity">
    <reaction evidence="1">
        <text>S-ubiquitinyl-[E2 ubiquitin-conjugating enzyme]-L-cysteine + [acceptor protein]-L-lysine = [E2 ubiquitin-conjugating enzyme]-L-cysteine + N(6)-ubiquitinyl-[acceptor protein]-L-lysine.</text>
        <dbReference type="EC" id="2.3.2.27"/>
    </reaction>
</comment>
<evidence type="ECO:0000256" key="4">
    <source>
        <dbReference type="ARBA" id="ARBA00022679"/>
    </source>
</evidence>
<dbReference type="SMART" id="SM00504">
    <property type="entry name" value="Ubox"/>
    <property type="match status" value="1"/>
</dbReference>
<dbReference type="SMART" id="SM00185">
    <property type="entry name" value="ARM"/>
    <property type="match status" value="4"/>
</dbReference>
<dbReference type="InterPro" id="IPR045210">
    <property type="entry name" value="RING-Ubox_PUB"/>
</dbReference>
<evidence type="ECO:0000256" key="1">
    <source>
        <dbReference type="ARBA" id="ARBA00000900"/>
    </source>
</evidence>
<proteinExistence type="predicted"/>
<dbReference type="PROSITE" id="PS50176">
    <property type="entry name" value="ARM_REPEAT"/>
    <property type="match status" value="1"/>
</dbReference>
<dbReference type="GO" id="GO:0005737">
    <property type="term" value="C:cytoplasm"/>
    <property type="evidence" value="ECO:0000318"/>
    <property type="project" value="GO_Central"/>
</dbReference>
<organism evidence="9 10">
    <name type="scientific">Spinacia oleracea</name>
    <name type="common">Spinach</name>
    <dbReference type="NCBI Taxonomy" id="3562"/>
    <lineage>
        <taxon>Eukaryota</taxon>
        <taxon>Viridiplantae</taxon>
        <taxon>Streptophyta</taxon>
        <taxon>Embryophyta</taxon>
        <taxon>Tracheophyta</taxon>
        <taxon>Spermatophyta</taxon>
        <taxon>Magnoliopsida</taxon>
        <taxon>eudicotyledons</taxon>
        <taxon>Gunneridae</taxon>
        <taxon>Pentapetalae</taxon>
        <taxon>Caryophyllales</taxon>
        <taxon>Chenopodiaceae</taxon>
        <taxon>Chenopodioideae</taxon>
        <taxon>Anserineae</taxon>
        <taxon>Spinacia</taxon>
    </lineage>
</organism>
<dbReference type="Pfam" id="PF04564">
    <property type="entry name" value="U-box"/>
    <property type="match status" value="1"/>
</dbReference>
<keyword evidence="6" id="KW-0833">Ubl conjugation pathway</keyword>
<dbReference type="InterPro" id="IPR058678">
    <property type="entry name" value="ARM_PUB"/>
</dbReference>
<reference evidence="10" key="2">
    <citation type="submission" date="2025-08" db="UniProtKB">
        <authorList>
            <consortium name="RefSeq"/>
        </authorList>
    </citation>
    <scope>IDENTIFICATION</scope>
    <source>
        <tissue evidence="10">Leaf</tissue>
    </source>
</reference>
<feature type="domain" description="U-box" evidence="8">
    <location>
        <begin position="282"/>
        <end position="356"/>
    </location>
</feature>
<dbReference type="InterPro" id="IPR057623">
    <property type="entry name" value="PUB12-19-like_N"/>
</dbReference>
<dbReference type="InterPro" id="IPR013083">
    <property type="entry name" value="Znf_RING/FYVE/PHD"/>
</dbReference>
<dbReference type="KEGG" id="soe:110781879"/>
<evidence type="ECO:0000256" key="2">
    <source>
        <dbReference type="ARBA" id="ARBA00004906"/>
    </source>
</evidence>
<keyword evidence="4" id="KW-0808">Transferase</keyword>
<evidence type="ECO:0000256" key="6">
    <source>
        <dbReference type="ARBA" id="ARBA00022786"/>
    </source>
</evidence>
<dbReference type="InterPro" id="IPR011989">
    <property type="entry name" value="ARM-like"/>
</dbReference>
<reference evidence="9" key="1">
    <citation type="journal article" date="2021" name="Nat. Commun.">
        <title>Genomic analyses provide insights into spinach domestication and the genetic basis of agronomic traits.</title>
        <authorList>
            <person name="Cai X."/>
            <person name="Sun X."/>
            <person name="Xu C."/>
            <person name="Sun H."/>
            <person name="Wang X."/>
            <person name="Ge C."/>
            <person name="Zhang Z."/>
            <person name="Wang Q."/>
            <person name="Fei Z."/>
            <person name="Jiao C."/>
            <person name="Wang Q."/>
        </authorList>
    </citation>
    <scope>NUCLEOTIDE SEQUENCE [LARGE SCALE GENOMIC DNA]</scope>
    <source>
        <strain evidence="9">cv. Varoflay</strain>
    </source>
</reference>
<dbReference type="RefSeq" id="XP_021841623.2">
    <property type="nucleotide sequence ID" value="XM_021985931.2"/>
</dbReference>
<dbReference type="PROSITE" id="PS51698">
    <property type="entry name" value="U_BOX"/>
    <property type="match status" value="1"/>
</dbReference>
<dbReference type="InterPro" id="IPR016024">
    <property type="entry name" value="ARM-type_fold"/>
</dbReference>
<dbReference type="AlphaFoldDB" id="A0A9R0I349"/>
<dbReference type="GO" id="GO:0016567">
    <property type="term" value="P:protein ubiquitination"/>
    <property type="evidence" value="ECO:0007669"/>
    <property type="project" value="InterPro"/>
</dbReference>
<dbReference type="Proteomes" id="UP000813463">
    <property type="component" value="Chromosome 1"/>
</dbReference>
<dbReference type="Pfam" id="PF25368">
    <property type="entry name" value="PUB10_N"/>
    <property type="match status" value="1"/>
</dbReference>
<dbReference type="InterPro" id="IPR000225">
    <property type="entry name" value="Armadillo"/>
</dbReference>
<dbReference type="GeneID" id="110781879"/>
<dbReference type="Gene3D" id="3.30.40.10">
    <property type="entry name" value="Zinc/RING finger domain, C3HC4 (zinc finger)"/>
    <property type="match status" value="1"/>
</dbReference>
<feature type="repeat" description="ARM" evidence="7">
    <location>
        <begin position="425"/>
        <end position="467"/>
    </location>
</feature>
<dbReference type="PANTHER" id="PTHR23315:SF224">
    <property type="entry name" value="U-BOX DOMAIN-CONTAINING PROTEIN 1"/>
    <property type="match status" value="1"/>
</dbReference>
<dbReference type="Gene3D" id="1.25.10.10">
    <property type="entry name" value="Leucine-rich Repeat Variant"/>
    <property type="match status" value="2"/>
</dbReference>
<evidence type="ECO:0000256" key="5">
    <source>
        <dbReference type="ARBA" id="ARBA00022737"/>
    </source>
</evidence>
<dbReference type="SUPFAM" id="SSF57850">
    <property type="entry name" value="RING/U-box"/>
    <property type="match status" value="1"/>
</dbReference>
<dbReference type="GO" id="GO:0061630">
    <property type="term" value="F:ubiquitin protein ligase activity"/>
    <property type="evidence" value="ECO:0007669"/>
    <property type="project" value="UniProtKB-EC"/>
</dbReference>
<dbReference type="Pfam" id="PF25598">
    <property type="entry name" value="ARM_PUB"/>
    <property type="match status" value="1"/>
</dbReference>
<dbReference type="GO" id="GO:0005634">
    <property type="term" value="C:nucleus"/>
    <property type="evidence" value="ECO:0000318"/>
    <property type="project" value="GO_Central"/>
</dbReference>
<dbReference type="EC" id="2.3.2.27" evidence="3"/>